<evidence type="ECO:0000259" key="5">
    <source>
        <dbReference type="PROSITE" id="PS51898"/>
    </source>
</evidence>
<sequence>MACGKITKRTIDALIANCAEGFLWDNAIKGFGVRITRAGAVSYILQFRMGGRESTTRRYTIGSHGSPWTPVTAREEARRISLLIAQGIDPVEADKQRRQEAVNLAFSSYAVGFQKACLSNSWNGCVERSLRLYVKPVLGNKPLPKIKRADVATIFDRMPAHQVANRRNVFAVLRRLFRWAVNRGDIERSPMDGMETPPPVRPRDRWLSDEELGRVWRQTFRTHRCFGPIVRLLILTGQRREEVSSVTWSELNRDELMWTLPGSRTKNGEPNMIPLNALAVSVLDAVAQAEIWPRQGKVFTTSSGAPFTAYSKGKREIDQLIAEDGGEPVAPWRLHDLRRTLATGFQRLGVRFEVTEAVLNHVSGSRAGVAGIYQRYDWKKEKAAALGQWNDYIAPFFAPDRGAQSGLG</sequence>
<dbReference type="PROSITE" id="PS51898">
    <property type="entry name" value="TYR_RECOMBINASE"/>
    <property type="match status" value="1"/>
</dbReference>
<dbReference type="CDD" id="cd00801">
    <property type="entry name" value="INT_P4_C"/>
    <property type="match status" value="1"/>
</dbReference>
<dbReference type="InterPro" id="IPR050808">
    <property type="entry name" value="Phage_Integrase"/>
</dbReference>
<keyword evidence="7" id="KW-1185">Reference proteome</keyword>
<dbReference type="Pfam" id="PF13356">
    <property type="entry name" value="Arm-DNA-bind_3"/>
    <property type="match status" value="1"/>
</dbReference>
<comment type="similarity">
    <text evidence="1">Belongs to the 'phage' integrase family.</text>
</comment>
<feature type="domain" description="Tyr recombinase" evidence="5">
    <location>
        <begin position="202"/>
        <end position="386"/>
    </location>
</feature>
<dbReference type="InterPro" id="IPR038488">
    <property type="entry name" value="Integrase_DNA-bd_sf"/>
</dbReference>
<keyword evidence="3" id="KW-0238">DNA-binding</keyword>
<dbReference type="Gene3D" id="1.10.443.10">
    <property type="entry name" value="Intergrase catalytic core"/>
    <property type="match status" value="1"/>
</dbReference>
<dbReference type="EMBL" id="CP020083">
    <property type="protein sequence ID" value="ASR53348.1"/>
    <property type="molecule type" value="Genomic_DNA"/>
</dbReference>
<dbReference type="SUPFAM" id="SSF56349">
    <property type="entry name" value="DNA breaking-rejoining enzymes"/>
    <property type="match status" value="1"/>
</dbReference>
<dbReference type="InterPro" id="IPR002104">
    <property type="entry name" value="Integrase_catalytic"/>
</dbReference>
<keyword evidence="4" id="KW-0233">DNA recombination</keyword>
<dbReference type="InterPro" id="IPR010998">
    <property type="entry name" value="Integrase_recombinase_N"/>
</dbReference>
<organism evidence="6 7">
    <name type="scientific">Blastomonas fulva</name>
    <dbReference type="NCBI Taxonomy" id="1550728"/>
    <lineage>
        <taxon>Bacteria</taxon>
        <taxon>Pseudomonadati</taxon>
        <taxon>Pseudomonadota</taxon>
        <taxon>Alphaproteobacteria</taxon>
        <taxon>Sphingomonadales</taxon>
        <taxon>Sphingomonadaceae</taxon>
        <taxon>Blastomonas</taxon>
    </lineage>
</organism>
<dbReference type="InterPro" id="IPR025166">
    <property type="entry name" value="Integrase_DNA_bind_dom"/>
</dbReference>
<proteinExistence type="inferred from homology"/>
<evidence type="ECO:0000313" key="7">
    <source>
        <dbReference type="Proteomes" id="UP000258016"/>
    </source>
</evidence>
<reference evidence="6 7" key="1">
    <citation type="submission" date="2017-03" db="EMBL/GenBank/DDBJ databases">
        <title>Complete genome sequence of Blastomonas fulva degrading microcsystin LR.</title>
        <authorList>
            <person name="Lee H.-g."/>
            <person name="Jin L."/>
            <person name="oh H.-M."/>
        </authorList>
    </citation>
    <scope>NUCLEOTIDE SEQUENCE [LARGE SCALE GENOMIC DNA]</scope>
    <source>
        <strain evidence="6 7">T2</strain>
    </source>
</reference>
<dbReference type="PANTHER" id="PTHR30629:SF2">
    <property type="entry name" value="PROPHAGE INTEGRASE INTS-RELATED"/>
    <property type="match status" value="1"/>
</dbReference>
<dbReference type="RefSeq" id="WP_117353367.1">
    <property type="nucleotide sequence ID" value="NZ_CP020083.1"/>
</dbReference>
<evidence type="ECO:0000313" key="6">
    <source>
        <dbReference type="EMBL" id="ASR53348.1"/>
    </source>
</evidence>
<evidence type="ECO:0000256" key="3">
    <source>
        <dbReference type="ARBA" id="ARBA00023125"/>
    </source>
</evidence>
<gene>
    <name evidence="6" type="ORF">B5J99_05150</name>
</gene>
<accession>A0ABN5BAW7</accession>
<dbReference type="Pfam" id="PF00589">
    <property type="entry name" value="Phage_integrase"/>
    <property type="match status" value="1"/>
</dbReference>
<dbReference type="InterPro" id="IPR013762">
    <property type="entry name" value="Integrase-like_cat_sf"/>
</dbReference>
<evidence type="ECO:0000256" key="2">
    <source>
        <dbReference type="ARBA" id="ARBA00022908"/>
    </source>
</evidence>
<dbReference type="Gene3D" id="1.10.150.130">
    <property type="match status" value="1"/>
</dbReference>
<dbReference type="GeneID" id="303484962"/>
<dbReference type="Proteomes" id="UP000258016">
    <property type="component" value="Chromosome"/>
</dbReference>
<name>A0ABN5BAW7_9SPHN</name>
<protein>
    <submittedName>
        <fullName evidence="6">Integrase</fullName>
    </submittedName>
</protein>
<evidence type="ECO:0000256" key="1">
    <source>
        <dbReference type="ARBA" id="ARBA00008857"/>
    </source>
</evidence>
<dbReference type="Gene3D" id="3.30.160.390">
    <property type="entry name" value="Integrase, DNA-binding domain"/>
    <property type="match status" value="1"/>
</dbReference>
<keyword evidence="2" id="KW-0229">DNA integration</keyword>
<evidence type="ECO:0000256" key="4">
    <source>
        <dbReference type="ARBA" id="ARBA00023172"/>
    </source>
</evidence>
<dbReference type="InterPro" id="IPR011010">
    <property type="entry name" value="DNA_brk_join_enz"/>
</dbReference>
<dbReference type="PANTHER" id="PTHR30629">
    <property type="entry name" value="PROPHAGE INTEGRASE"/>
    <property type="match status" value="1"/>
</dbReference>